<keyword evidence="1" id="KW-0413">Isomerase</keyword>
<dbReference type="InterPro" id="IPR001920">
    <property type="entry name" value="Asp/Glu_race"/>
</dbReference>
<sequence>MPERNQIFENPIFKFAILEKSKRSFCKGLPEILLIKLRFLVSYCWECEFYTRMPSRFQSFKYSPYIVCCVNKRKSQAREKKVPAFVYLQSSIIPQAEESNNSPDCVRNSFSNKSTRNSNAVGIIGGVMACFLRSLEFLAFWKFSVNQSSSHQCNLDSEIYQEKLQNEGFEVLLPDKATVEHTLIPAVEALSREDIRGAQNLFRIALQVLLVRAVNTVILASDAFGNFCHRMILYGRNASTRWMH</sequence>
<keyword evidence="3" id="KW-1185">Reference proteome</keyword>
<dbReference type="AlphaFoldDB" id="A0AAD1ZPJ8"/>
<dbReference type="SUPFAM" id="SSF53681">
    <property type="entry name" value="Aspartate/glutamate racemase"/>
    <property type="match status" value="1"/>
</dbReference>
<dbReference type="Proteomes" id="UP000834106">
    <property type="component" value="Chromosome 13"/>
</dbReference>
<organism evidence="2 3">
    <name type="scientific">Fraxinus pennsylvanica</name>
    <dbReference type="NCBI Taxonomy" id="56036"/>
    <lineage>
        <taxon>Eukaryota</taxon>
        <taxon>Viridiplantae</taxon>
        <taxon>Streptophyta</taxon>
        <taxon>Embryophyta</taxon>
        <taxon>Tracheophyta</taxon>
        <taxon>Spermatophyta</taxon>
        <taxon>Magnoliopsida</taxon>
        <taxon>eudicotyledons</taxon>
        <taxon>Gunneridae</taxon>
        <taxon>Pentapetalae</taxon>
        <taxon>asterids</taxon>
        <taxon>lamiids</taxon>
        <taxon>Lamiales</taxon>
        <taxon>Oleaceae</taxon>
        <taxon>Oleeae</taxon>
        <taxon>Fraxinus</taxon>
    </lineage>
</organism>
<dbReference type="GO" id="GO:0016855">
    <property type="term" value="F:racemase and epimerase activity, acting on amino acids and derivatives"/>
    <property type="evidence" value="ECO:0007669"/>
    <property type="project" value="InterPro"/>
</dbReference>
<dbReference type="Gene3D" id="3.40.50.1860">
    <property type="match status" value="1"/>
</dbReference>
<dbReference type="PANTHER" id="PTHR21198">
    <property type="entry name" value="GLUTAMATE RACEMASE"/>
    <property type="match status" value="1"/>
</dbReference>
<gene>
    <name evidence="2" type="ORF">FPE_LOCUS21071</name>
</gene>
<accession>A0AAD1ZPJ8</accession>
<name>A0AAD1ZPJ8_9LAMI</name>
<evidence type="ECO:0000313" key="2">
    <source>
        <dbReference type="EMBL" id="CAI9773641.1"/>
    </source>
</evidence>
<protein>
    <submittedName>
        <fullName evidence="2">Uncharacterized protein</fullName>
    </submittedName>
</protein>
<dbReference type="PANTHER" id="PTHR21198:SF7">
    <property type="entry name" value="ASPARTATE-GLUTAMATE RACEMASE FAMILY"/>
    <property type="match status" value="1"/>
</dbReference>
<proteinExistence type="predicted"/>
<evidence type="ECO:0000256" key="1">
    <source>
        <dbReference type="ARBA" id="ARBA00023235"/>
    </source>
</evidence>
<evidence type="ECO:0000313" key="3">
    <source>
        <dbReference type="Proteomes" id="UP000834106"/>
    </source>
</evidence>
<reference evidence="2" key="1">
    <citation type="submission" date="2023-05" db="EMBL/GenBank/DDBJ databases">
        <authorList>
            <person name="Huff M."/>
        </authorList>
    </citation>
    <scope>NUCLEOTIDE SEQUENCE</scope>
</reference>
<dbReference type="EMBL" id="OU503048">
    <property type="protein sequence ID" value="CAI9773641.1"/>
    <property type="molecule type" value="Genomic_DNA"/>
</dbReference>